<evidence type="ECO:0000256" key="1">
    <source>
        <dbReference type="SAM" id="MobiDB-lite"/>
    </source>
</evidence>
<reference evidence="2" key="1">
    <citation type="submission" date="2020-04" db="EMBL/GenBank/DDBJ databases">
        <authorList>
            <person name="Chiriac C."/>
            <person name="Salcher M."/>
            <person name="Ghai R."/>
            <person name="Kavagutti S V."/>
        </authorList>
    </citation>
    <scope>NUCLEOTIDE SEQUENCE</scope>
</reference>
<feature type="region of interest" description="Disordered" evidence="1">
    <location>
        <begin position="37"/>
        <end position="58"/>
    </location>
</feature>
<dbReference type="EMBL" id="LR796555">
    <property type="protein sequence ID" value="CAB4151723.1"/>
    <property type="molecule type" value="Genomic_DNA"/>
</dbReference>
<gene>
    <name evidence="2" type="ORF">UFOVP591_32</name>
</gene>
<evidence type="ECO:0000313" key="2">
    <source>
        <dbReference type="EMBL" id="CAB4151723.1"/>
    </source>
</evidence>
<protein>
    <submittedName>
        <fullName evidence="2">Uncharacterized protein</fullName>
    </submittedName>
</protein>
<name>A0A6J5N2Z7_9CAUD</name>
<organism evidence="2">
    <name type="scientific">uncultured Caudovirales phage</name>
    <dbReference type="NCBI Taxonomy" id="2100421"/>
    <lineage>
        <taxon>Viruses</taxon>
        <taxon>Duplodnaviria</taxon>
        <taxon>Heunggongvirae</taxon>
        <taxon>Uroviricota</taxon>
        <taxon>Caudoviricetes</taxon>
        <taxon>Peduoviridae</taxon>
        <taxon>Maltschvirus</taxon>
        <taxon>Maltschvirus maltsch</taxon>
    </lineage>
</organism>
<accession>A0A6J5N2Z7</accession>
<sequence length="58" mass="6650">MIEPNEEFPWQGGDVEAWINHESPWINENLPALPENELKWPDGGKLPVIPDCDKPENN</sequence>
<proteinExistence type="predicted"/>